<dbReference type="EMBL" id="CP046173">
    <property type="protein sequence ID" value="QIS18553.1"/>
    <property type="molecule type" value="Genomic_DNA"/>
</dbReference>
<gene>
    <name evidence="2" type="ORF">F6W96_09870</name>
</gene>
<dbReference type="Proteomes" id="UP000500953">
    <property type="component" value="Chromosome"/>
</dbReference>
<dbReference type="Pfam" id="PF05118">
    <property type="entry name" value="Asp_Arg_Hydrox"/>
    <property type="match status" value="1"/>
</dbReference>
<dbReference type="InterPro" id="IPR007803">
    <property type="entry name" value="Asp/Arg/Pro-Hydrxlase"/>
</dbReference>
<evidence type="ECO:0000259" key="1">
    <source>
        <dbReference type="Pfam" id="PF05118"/>
    </source>
</evidence>
<name>A0A6G9Z0M0_9NOCA</name>
<protein>
    <submittedName>
        <fullName evidence="2">Aspartyl beta-hydroxylase</fullName>
    </submittedName>
</protein>
<dbReference type="RefSeq" id="WP_167485878.1">
    <property type="nucleotide sequence ID" value="NZ_CP046173.1"/>
</dbReference>
<reference evidence="2 3" key="1">
    <citation type="journal article" date="2019" name="ACS Chem. Biol.">
        <title>Identification and Mobilization of a Cryptic Antibiotic Biosynthesis Gene Locus from a Human-Pathogenic Nocardia Isolate.</title>
        <authorList>
            <person name="Herisse M."/>
            <person name="Ishida K."/>
            <person name="Porter J.L."/>
            <person name="Howden B."/>
            <person name="Hertweck C."/>
            <person name="Stinear T.P."/>
            <person name="Pidot S.J."/>
        </authorList>
    </citation>
    <scope>NUCLEOTIDE SEQUENCE [LARGE SCALE GENOMIC DNA]</scope>
    <source>
        <strain evidence="2 3">AUSMDU00012715</strain>
    </source>
</reference>
<organism evidence="2 3">
    <name type="scientific">Nocardia terpenica</name>
    <dbReference type="NCBI Taxonomy" id="455432"/>
    <lineage>
        <taxon>Bacteria</taxon>
        <taxon>Bacillati</taxon>
        <taxon>Actinomycetota</taxon>
        <taxon>Actinomycetes</taxon>
        <taxon>Mycobacteriales</taxon>
        <taxon>Nocardiaceae</taxon>
        <taxon>Nocardia</taxon>
    </lineage>
</organism>
<feature type="domain" description="Aspartyl/asparaginy/proline hydroxylase" evidence="1">
    <location>
        <begin position="31"/>
        <end position="183"/>
    </location>
</feature>
<dbReference type="AlphaFoldDB" id="A0A6G9Z0M0"/>
<evidence type="ECO:0000313" key="3">
    <source>
        <dbReference type="Proteomes" id="UP000500953"/>
    </source>
</evidence>
<evidence type="ECO:0000313" key="2">
    <source>
        <dbReference type="EMBL" id="QIS18553.1"/>
    </source>
</evidence>
<accession>A0A6G9Z0M0</accession>
<dbReference type="InterPro" id="IPR027443">
    <property type="entry name" value="IPNS-like_sf"/>
</dbReference>
<sequence>MPIVSTDNRVVVRQIACLQAVDDLLLERLQHEVLTVPDDEMWVAEYSQYQSGGWWTLSLLNDTGSPTDVRIRDCAPVETTLLREMPVTHRFLSSLGLRYMWVRIARLGPNSFLWEHRDYDELDESERYRLHIPLATNSSAALVVSGARVHLRAGRIWRLTPTHVHGACNLLGPDRYHLLLDCYVDDRLAELTEHEWLDPADVYRLPAATSVELDSYFRKAVSLARLGYRKSAEDYLLRLFYERTLPEGGIYDMIASLYDSLGCPDQASQWRANKKILLGAVRSTREKQ</sequence>
<dbReference type="SUPFAM" id="SSF51197">
    <property type="entry name" value="Clavaminate synthase-like"/>
    <property type="match status" value="1"/>
</dbReference>
<dbReference type="Gene3D" id="2.60.120.330">
    <property type="entry name" value="B-lactam Antibiotic, Isopenicillin N Synthase, Chain"/>
    <property type="match status" value="1"/>
</dbReference>
<proteinExistence type="predicted"/>